<dbReference type="PANTHER" id="PTHR32552">
    <property type="entry name" value="FERRICHROME IRON RECEPTOR-RELATED"/>
    <property type="match status" value="1"/>
</dbReference>
<comment type="similarity">
    <text evidence="8 9">Belongs to the TonB-dependent receptor family.</text>
</comment>
<keyword evidence="7 8" id="KW-0998">Cell outer membrane</keyword>
<organism evidence="13 14">
    <name type="scientific">Candidatus Kirkpatrickella diaphorinae</name>
    <dbReference type="NCBI Taxonomy" id="2984322"/>
    <lineage>
        <taxon>Bacteria</taxon>
        <taxon>Pseudomonadati</taxon>
        <taxon>Pseudomonadota</taxon>
        <taxon>Alphaproteobacteria</taxon>
        <taxon>Acetobacterales</taxon>
        <taxon>Acetobacteraceae</taxon>
        <taxon>Candidatus Kirkpatrickella</taxon>
    </lineage>
</organism>
<dbReference type="Proteomes" id="UP001163831">
    <property type="component" value="Chromosome"/>
</dbReference>
<comment type="subcellular location">
    <subcellularLocation>
        <location evidence="1 8">Cell outer membrane</location>
        <topology evidence="1 8">Multi-pass membrane protein</topology>
    </subcellularLocation>
</comment>
<dbReference type="PANTHER" id="PTHR32552:SF82">
    <property type="entry name" value="FCUA PROTEIN"/>
    <property type="match status" value="1"/>
</dbReference>
<keyword evidence="5 9" id="KW-0798">TonB box</keyword>
<dbReference type="InterPro" id="IPR012910">
    <property type="entry name" value="Plug_dom"/>
</dbReference>
<keyword evidence="3 8" id="KW-1134">Transmembrane beta strand</keyword>
<dbReference type="InterPro" id="IPR037066">
    <property type="entry name" value="Plug_dom_sf"/>
</dbReference>
<feature type="region of interest" description="Disordered" evidence="10">
    <location>
        <begin position="30"/>
        <end position="63"/>
    </location>
</feature>
<evidence type="ECO:0000313" key="13">
    <source>
        <dbReference type="EMBL" id="UYH51086.1"/>
    </source>
</evidence>
<feature type="compositionally biased region" description="Basic and acidic residues" evidence="10">
    <location>
        <begin position="30"/>
        <end position="54"/>
    </location>
</feature>
<dbReference type="InterPro" id="IPR036942">
    <property type="entry name" value="Beta-barrel_TonB_sf"/>
</dbReference>
<accession>A0ABY6GHV0</accession>
<reference evidence="13" key="1">
    <citation type="submission" date="2022-10" db="EMBL/GenBank/DDBJ databases">
        <title>Candidatus Kirkpatrella diaphorinas gen. nov., sp. nov., an uncultured endosymbiont identified in a population of Diaphorina citri from Hawaii.</title>
        <authorList>
            <person name="Henry E.M."/>
            <person name="Carlson C.R."/>
            <person name="Kuo Y.-W."/>
        </authorList>
    </citation>
    <scope>NUCLEOTIDE SEQUENCE</scope>
    <source>
        <strain evidence="13">CADCRV1</strain>
    </source>
</reference>
<evidence type="ECO:0000256" key="2">
    <source>
        <dbReference type="ARBA" id="ARBA00022448"/>
    </source>
</evidence>
<dbReference type="Gene3D" id="2.40.170.20">
    <property type="entry name" value="TonB-dependent receptor, beta-barrel domain"/>
    <property type="match status" value="1"/>
</dbReference>
<proteinExistence type="inferred from homology"/>
<evidence type="ECO:0000256" key="9">
    <source>
        <dbReference type="RuleBase" id="RU003357"/>
    </source>
</evidence>
<keyword evidence="14" id="KW-1185">Reference proteome</keyword>
<evidence type="ECO:0000256" key="8">
    <source>
        <dbReference type="PROSITE-ProRule" id="PRU01360"/>
    </source>
</evidence>
<name>A0ABY6GHV0_9PROT</name>
<dbReference type="InterPro" id="IPR039426">
    <property type="entry name" value="TonB-dep_rcpt-like"/>
</dbReference>
<dbReference type="InterPro" id="IPR000531">
    <property type="entry name" value="Beta-barrel_TonB"/>
</dbReference>
<evidence type="ECO:0000313" key="14">
    <source>
        <dbReference type="Proteomes" id="UP001163831"/>
    </source>
</evidence>
<feature type="domain" description="TonB-dependent receptor plug" evidence="12">
    <location>
        <begin position="95"/>
        <end position="195"/>
    </location>
</feature>
<dbReference type="Gene3D" id="2.170.130.10">
    <property type="entry name" value="TonB-dependent receptor, plug domain"/>
    <property type="match status" value="1"/>
</dbReference>
<evidence type="ECO:0000256" key="6">
    <source>
        <dbReference type="ARBA" id="ARBA00023136"/>
    </source>
</evidence>
<protein>
    <submittedName>
        <fullName evidence="13">TonB-dependent receptor</fullName>
    </submittedName>
</protein>
<dbReference type="Pfam" id="PF07715">
    <property type="entry name" value="Plug"/>
    <property type="match status" value="1"/>
</dbReference>
<keyword evidence="4 8" id="KW-0812">Transmembrane</keyword>
<keyword evidence="13" id="KW-0675">Receptor</keyword>
<dbReference type="PROSITE" id="PS52016">
    <property type="entry name" value="TONB_DEPENDENT_REC_3"/>
    <property type="match status" value="1"/>
</dbReference>
<evidence type="ECO:0000256" key="4">
    <source>
        <dbReference type="ARBA" id="ARBA00022692"/>
    </source>
</evidence>
<evidence type="ECO:0000256" key="3">
    <source>
        <dbReference type="ARBA" id="ARBA00022452"/>
    </source>
</evidence>
<feature type="domain" description="TonB-dependent receptor-like beta-barrel" evidence="11">
    <location>
        <begin position="287"/>
        <end position="707"/>
    </location>
</feature>
<evidence type="ECO:0000256" key="5">
    <source>
        <dbReference type="ARBA" id="ARBA00023077"/>
    </source>
</evidence>
<dbReference type="CDD" id="cd01347">
    <property type="entry name" value="ligand_gated_channel"/>
    <property type="match status" value="1"/>
</dbReference>
<evidence type="ECO:0000256" key="1">
    <source>
        <dbReference type="ARBA" id="ARBA00004571"/>
    </source>
</evidence>
<keyword evidence="2 8" id="KW-0813">Transport</keyword>
<evidence type="ECO:0000259" key="12">
    <source>
        <dbReference type="Pfam" id="PF07715"/>
    </source>
</evidence>
<dbReference type="Pfam" id="PF00593">
    <property type="entry name" value="TonB_dep_Rec_b-barrel"/>
    <property type="match status" value="1"/>
</dbReference>
<dbReference type="SUPFAM" id="SSF56935">
    <property type="entry name" value="Porins"/>
    <property type="match status" value="1"/>
</dbReference>
<evidence type="ECO:0000256" key="10">
    <source>
        <dbReference type="SAM" id="MobiDB-lite"/>
    </source>
</evidence>
<dbReference type="RefSeq" id="WP_319806680.1">
    <property type="nucleotide sequence ID" value="NZ_CP107052.1"/>
</dbReference>
<keyword evidence="6 8" id="KW-0472">Membrane</keyword>
<evidence type="ECO:0000256" key="7">
    <source>
        <dbReference type="ARBA" id="ARBA00023237"/>
    </source>
</evidence>
<dbReference type="EMBL" id="CP107052">
    <property type="protein sequence ID" value="UYH51086.1"/>
    <property type="molecule type" value="Genomic_DNA"/>
</dbReference>
<evidence type="ECO:0000259" key="11">
    <source>
        <dbReference type="Pfam" id="PF00593"/>
    </source>
</evidence>
<sequence>MTFIASQRSQMLWPLISIVVCGDLAHAEERPSFRPRHRDDHSSMQRRHQAEEKAPVATLPPGNKSALEAKGEERVQVRARASLVDNGALGNRRILDLPYSVTVINEASLKNRQVKSLGRVFENDGSVVRLGDTYSMNAYSLNVRGIPLDDYNGYKINGTPFFMTTVELPVESFESIQLLKGASGFMYGFNAPGGIANFVTKKPTERRTLSVDIGYSANAVMLQHLDVGGRFFRNDIVGYRLNLTHEEGPTYNGSHLKRYSGSLSTDVRLTHNLTWTADALYQSRVINQGIQNFYIADPSSFGKGPLPPAISGHKNLTVNPGTFFTSHTIFLGTGLKWHIRDSWNLRTDYSHSRDYRRYKGEWMPLQDRSGNYDALLRTNPGSWAAYNQTQVILTGQVATGAWRHHVTAGIAWQGLEKFLPYDFKTINLGMQNLYRPILPRTWQGSFNTATYRTYHSDQTGFFLSDTLDFSPQWSLLAGLRYTIFGQKSWDAKQISTSERAHPLTPTVALLYHPWRNTTFYVSYVQALESGGTVATNYVNAFANLPPIRSDQVELGAKIDRKKWSMTAALYQITRGAQYANAQNVFVSDGSTTYCGAEWAAKWRLPAGFVLSDSIGMEYGRYTRADPGIVGNAIEGVPTVQNMFTLHKGFAYLPGFSVEAEVHHTSSMWGDSRNLYKVPHYTLLNLRARYDMDVARHHVSLQAEMDNVQNLNYWGFLQTDYLFVGMPRTIFLNARFSL</sequence>
<gene>
    <name evidence="13" type="ORF">N5W20_08330</name>
</gene>